<feature type="transmembrane region" description="Helical" evidence="1">
    <location>
        <begin position="41"/>
        <end position="61"/>
    </location>
</feature>
<dbReference type="RefSeq" id="WP_249249573.1">
    <property type="nucleotide sequence ID" value="NZ_JAKIKT010000005.1"/>
</dbReference>
<feature type="transmembrane region" description="Helical" evidence="1">
    <location>
        <begin position="7"/>
        <end position="29"/>
    </location>
</feature>
<dbReference type="Proteomes" id="UP001202831">
    <property type="component" value="Unassembled WGS sequence"/>
</dbReference>
<dbReference type="EMBL" id="JAKIKT010000005">
    <property type="protein sequence ID" value="MCL2914952.1"/>
    <property type="molecule type" value="Genomic_DNA"/>
</dbReference>
<name>A0ABT0N908_9GAMM</name>
<comment type="caution">
    <text evidence="2">The sequence shown here is derived from an EMBL/GenBank/DDBJ whole genome shotgun (WGS) entry which is preliminary data.</text>
</comment>
<organism evidence="2 3">
    <name type="scientific">Shewanella corallii</name>
    <dbReference type="NCBI Taxonomy" id="560080"/>
    <lineage>
        <taxon>Bacteria</taxon>
        <taxon>Pseudomonadati</taxon>
        <taxon>Pseudomonadota</taxon>
        <taxon>Gammaproteobacteria</taxon>
        <taxon>Alteromonadales</taxon>
        <taxon>Shewanellaceae</taxon>
        <taxon>Shewanella</taxon>
    </lineage>
</organism>
<protein>
    <submittedName>
        <fullName evidence="2">Uncharacterized protein</fullName>
    </submittedName>
</protein>
<evidence type="ECO:0000313" key="2">
    <source>
        <dbReference type="EMBL" id="MCL2914952.1"/>
    </source>
</evidence>
<gene>
    <name evidence="2" type="ORF">L2725_14425</name>
</gene>
<keyword evidence="3" id="KW-1185">Reference proteome</keyword>
<keyword evidence="1" id="KW-1133">Transmembrane helix</keyword>
<reference evidence="2 3" key="1">
    <citation type="submission" date="2022-01" db="EMBL/GenBank/DDBJ databases">
        <title>Whole genome-based taxonomy of the Shewanellaceae.</title>
        <authorList>
            <person name="Martin-Rodriguez A.J."/>
        </authorList>
    </citation>
    <scope>NUCLEOTIDE SEQUENCE [LARGE SCALE GENOMIC DNA]</scope>
    <source>
        <strain evidence="2 3">DSM 21332</strain>
    </source>
</reference>
<accession>A0ABT0N908</accession>
<proteinExistence type="predicted"/>
<evidence type="ECO:0000256" key="1">
    <source>
        <dbReference type="SAM" id="Phobius"/>
    </source>
</evidence>
<sequence>MAKTAIITLSIAVPCIALLLVELVSLFQWQGNISLFAIEATRTVSLTILFIVAIDLLLMAFNKKRRDISQQ</sequence>
<keyword evidence="1" id="KW-0472">Membrane</keyword>
<evidence type="ECO:0000313" key="3">
    <source>
        <dbReference type="Proteomes" id="UP001202831"/>
    </source>
</evidence>
<keyword evidence="1" id="KW-0812">Transmembrane</keyword>